<sequence length="117" mass="13046">MMIPGLICIAQLMTAVSGFKLIGFNIPSKVDLNLDVRNVYDSLVWYDSGVQANFTSYSTAPILYAKRGQLGSQRPRTALMECVAENAIQSTDKRIVNWPPHVLFKENAGGFLYIDYP</sequence>
<evidence type="ECO:0000313" key="3">
    <source>
        <dbReference type="Proteomes" id="UP001151295"/>
    </source>
</evidence>
<proteinExistence type="predicted"/>
<reference evidence="2" key="1">
    <citation type="submission" date="2022-07" db="EMBL/GenBank/DDBJ databases">
        <title>Phylogenomic reconstructions and comparative analyses of Kickxellomycotina fungi.</title>
        <authorList>
            <person name="Reynolds N.K."/>
            <person name="Stajich J.E."/>
            <person name="Barry K."/>
            <person name="Grigoriev I.V."/>
            <person name="Crous P."/>
            <person name="Smith M.E."/>
        </authorList>
    </citation>
    <scope>NUCLEOTIDE SEQUENCE</scope>
    <source>
        <strain evidence="2">BCRC 34882</strain>
    </source>
</reference>
<name>A0ABQ8PIV6_9FUNG</name>
<protein>
    <submittedName>
        <fullName evidence="2">Uncharacterized protein</fullName>
    </submittedName>
</protein>
<organism evidence="2 3">
    <name type="scientific">Coemansia umbellata</name>
    <dbReference type="NCBI Taxonomy" id="1424467"/>
    <lineage>
        <taxon>Eukaryota</taxon>
        <taxon>Fungi</taxon>
        <taxon>Fungi incertae sedis</taxon>
        <taxon>Zoopagomycota</taxon>
        <taxon>Kickxellomycotina</taxon>
        <taxon>Kickxellomycetes</taxon>
        <taxon>Kickxellales</taxon>
        <taxon>Kickxellaceae</taxon>
        <taxon>Coemansia</taxon>
    </lineage>
</organism>
<feature type="signal peptide" evidence="1">
    <location>
        <begin position="1"/>
        <end position="18"/>
    </location>
</feature>
<gene>
    <name evidence="2" type="ORF">EDC05_004283</name>
</gene>
<dbReference type="Proteomes" id="UP001151295">
    <property type="component" value="Unassembled WGS sequence"/>
</dbReference>
<evidence type="ECO:0000256" key="1">
    <source>
        <dbReference type="SAM" id="SignalP"/>
    </source>
</evidence>
<evidence type="ECO:0000313" key="2">
    <source>
        <dbReference type="EMBL" id="KAJ1990110.1"/>
    </source>
</evidence>
<keyword evidence="1" id="KW-0732">Signal</keyword>
<accession>A0ABQ8PIV6</accession>
<feature type="chain" id="PRO_5047245155" evidence="1">
    <location>
        <begin position="19"/>
        <end position="117"/>
    </location>
</feature>
<comment type="caution">
    <text evidence="2">The sequence shown here is derived from an EMBL/GenBank/DDBJ whole genome shotgun (WGS) entry which is preliminary data.</text>
</comment>
<keyword evidence="3" id="KW-1185">Reference proteome</keyword>
<dbReference type="EMBL" id="JANBQD010000056">
    <property type="protein sequence ID" value="KAJ1990110.1"/>
    <property type="molecule type" value="Genomic_DNA"/>
</dbReference>